<comment type="caution">
    <text evidence="1">The sequence shown here is derived from an EMBL/GenBank/DDBJ whole genome shotgun (WGS) entry which is preliminary data.</text>
</comment>
<evidence type="ECO:0000313" key="1">
    <source>
        <dbReference type="EMBL" id="MDH2132118.1"/>
    </source>
</evidence>
<reference evidence="1" key="1">
    <citation type="submission" date="2022-09" db="EMBL/GenBank/DDBJ databases">
        <title>Intensive care unit water sources are persistently colonized with multi-drug resistant bacteria and are the site of extensive horizontal gene transfer of antibiotic resistance genes.</title>
        <authorList>
            <person name="Diorio-Toth L."/>
        </authorList>
    </citation>
    <scope>NUCLEOTIDE SEQUENCE</scope>
    <source>
        <strain evidence="1">GD03659</strain>
    </source>
</reference>
<sequence length="123" mass="13332">MPTGQQSLIEGKRRRTGRYADIKNLPNGGATQFETFQTTRIQIMEAIACCPFEGRVARAQIRKETIFDIGRSRLSGWMKKGFGGDGHNVSPACSLSSSVAAVIGNLGLHLQESCAFILIGSMN</sequence>
<dbReference type="EMBL" id="JAOCKX010000017">
    <property type="protein sequence ID" value="MDH2132118.1"/>
    <property type="molecule type" value="Genomic_DNA"/>
</dbReference>
<name>A0AA43BAF8_SPHYA</name>
<organism evidence="1 2">
    <name type="scientific">Sphingobium yanoikuyae</name>
    <name type="common">Sphingomonas yanoikuyae</name>
    <dbReference type="NCBI Taxonomy" id="13690"/>
    <lineage>
        <taxon>Bacteria</taxon>
        <taxon>Pseudomonadati</taxon>
        <taxon>Pseudomonadota</taxon>
        <taxon>Alphaproteobacteria</taxon>
        <taxon>Sphingomonadales</taxon>
        <taxon>Sphingomonadaceae</taxon>
        <taxon>Sphingobium</taxon>
    </lineage>
</organism>
<dbReference type="Proteomes" id="UP001162318">
    <property type="component" value="Unassembled WGS sequence"/>
</dbReference>
<accession>A0AA43BAF8</accession>
<evidence type="ECO:0000313" key="2">
    <source>
        <dbReference type="Proteomes" id="UP001162318"/>
    </source>
</evidence>
<dbReference type="RefSeq" id="WP_279776209.1">
    <property type="nucleotide sequence ID" value="NZ_JAOCKX010000017.1"/>
</dbReference>
<proteinExistence type="predicted"/>
<protein>
    <submittedName>
        <fullName evidence="1">Uncharacterized protein</fullName>
    </submittedName>
</protein>
<gene>
    <name evidence="1" type="ORF">N5J77_13370</name>
</gene>
<dbReference type="AlphaFoldDB" id="A0AA43BAF8"/>